<evidence type="ECO:0000313" key="1">
    <source>
        <dbReference type="EMBL" id="KAI5385253.1"/>
    </source>
</evidence>
<keyword evidence="2" id="KW-1185">Reference proteome</keyword>
<sequence>MHQIWECGGQELASPPQVVNKLNFRLWIGFCSIRQKVALVYCSKIIDVACCKVCCGIDDGPMQDVKDFYANLAILPGDNDVLTSKVKNTNIIMDLEAFGDCLGVPFVGQAFHHGLVPKWDGYKKMDYYFHICYVSQQDILSKKNPASSRLLLFSKNFIIQVNWAYTIMYHMKNQQSLTGGLPYARLITKFLEGCGIDMKRESKKKISARECEEYWYLFGQG</sequence>
<evidence type="ECO:0000313" key="2">
    <source>
        <dbReference type="Proteomes" id="UP001058974"/>
    </source>
</evidence>
<organism evidence="1 2">
    <name type="scientific">Pisum sativum</name>
    <name type="common">Garden pea</name>
    <name type="synonym">Lathyrus oleraceus</name>
    <dbReference type="NCBI Taxonomy" id="3888"/>
    <lineage>
        <taxon>Eukaryota</taxon>
        <taxon>Viridiplantae</taxon>
        <taxon>Streptophyta</taxon>
        <taxon>Embryophyta</taxon>
        <taxon>Tracheophyta</taxon>
        <taxon>Spermatophyta</taxon>
        <taxon>Magnoliopsida</taxon>
        <taxon>eudicotyledons</taxon>
        <taxon>Gunneridae</taxon>
        <taxon>Pentapetalae</taxon>
        <taxon>rosids</taxon>
        <taxon>fabids</taxon>
        <taxon>Fabales</taxon>
        <taxon>Fabaceae</taxon>
        <taxon>Papilionoideae</taxon>
        <taxon>50 kb inversion clade</taxon>
        <taxon>NPAAA clade</taxon>
        <taxon>Hologalegina</taxon>
        <taxon>IRL clade</taxon>
        <taxon>Fabeae</taxon>
        <taxon>Lathyrus</taxon>
    </lineage>
</organism>
<reference evidence="1 2" key="1">
    <citation type="journal article" date="2022" name="Nat. Genet.">
        <title>Improved pea reference genome and pan-genome highlight genomic features and evolutionary characteristics.</title>
        <authorList>
            <person name="Yang T."/>
            <person name="Liu R."/>
            <person name="Luo Y."/>
            <person name="Hu S."/>
            <person name="Wang D."/>
            <person name="Wang C."/>
            <person name="Pandey M.K."/>
            <person name="Ge S."/>
            <person name="Xu Q."/>
            <person name="Li N."/>
            <person name="Li G."/>
            <person name="Huang Y."/>
            <person name="Saxena R.K."/>
            <person name="Ji Y."/>
            <person name="Li M."/>
            <person name="Yan X."/>
            <person name="He Y."/>
            <person name="Liu Y."/>
            <person name="Wang X."/>
            <person name="Xiang C."/>
            <person name="Varshney R.K."/>
            <person name="Ding H."/>
            <person name="Gao S."/>
            <person name="Zong X."/>
        </authorList>
    </citation>
    <scope>NUCLEOTIDE SEQUENCE [LARGE SCALE GENOMIC DNA]</scope>
    <source>
        <strain evidence="1 2">cv. Zhongwan 6</strain>
    </source>
</reference>
<proteinExistence type="predicted"/>
<dbReference type="AlphaFoldDB" id="A0A9D4ZWM3"/>
<name>A0A9D4ZWM3_PEA</name>
<dbReference type="Proteomes" id="UP001058974">
    <property type="component" value="Chromosome 7"/>
</dbReference>
<comment type="caution">
    <text evidence="1">The sequence shown here is derived from an EMBL/GenBank/DDBJ whole genome shotgun (WGS) entry which is preliminary data.</text>
</comment>
<gene>
    <name evidence="1" type="ORF">KIW84_072018</name>
</gene>
<dbReference type="Gramene" id="Psat07G0201800-T1">
    <property type="protein sequence ID" value="KAI5385253.1"/>
    <property type="gene ID" value="KIW84_072018"/>
</dbReference>
<protein>
    <submittedName>
        <fullName evidence="1">Uncharacterized protein</fullName>
    </submittedName>
</protein>
<accession>A0A9D4ZWM3</accession>
<dbReference type="EMBL" id="JAMSHJ010000007">
    <property type="protein sequence ID" value="KAI5385253.1"/>
    <property type="molecule type" value="Genomic_DNA"/>
</dbReference>